<reference evidence="5 6" key="1">
    <citation type="submission" date="2014-04" db="EMBL/GenBank/DDBJ databases">
        <authorList>
            <consortium name="DOE Joint Genome Institute"/>
            <person name="Kuo A."/>
            <person name="Girlanda M."/>
            <person name="Perotto S."/>
            <person name="Kohler A."/>
            <person name="Nagy L.G."/>
            <person name="Floudas D."/>
            <person name="Copeland A."/>
            <person name="Barry K.W."/>
            <person name="Cichocki N."/>
            <person name="Veneault-Fourrey C."/>
            <person name="LaButti K."/>
            <person name="Lindquist E.A."/>
            <person name="Lipzen A."/>
            <person name="Lundell T."/>
            <person name="Morin E."/>
            <person name="Murat C."/>
            <person name="Sun H."/>
            <person name="Tunlid A."/>
            <person name="Henrissat B."/>
            <person name="Grigoriev I.V."/>
            <person name="Hibbett D.S."/>
            <person name="Martin F."/>
            <person name="Nordberg H.P."/>
            <person name="Cantor M.N."/>
            <person name="Hua S.X."/>
        </authorList>
    </citation>
    <scope>NUCLEOTIDE SEQUENCE [LARGE SCALE GENOMIC DNA]</scope>
    <source>
        <strain evidence="5 6">MUT 4182</strain>
    </source>
</reference>
<gene>
    <name evidence="5" type="ORF">M407DRAFT_243143</name>
</gene>
<evidence type="ECO:0000259" key="4">
    <source>
        <dbReference type="PROSITE" id="PS50102"/>
    </source>
</evidence>
<dbReference type="SUPFAM" id="SSF54928">
    <property type="entry name" value="RNA-binding domain, RBD"/>
    <property type="match status" value="1"/>
</dbReference>
<evidence type="ECO:0000256" key="3">
    <source>
        <dbReference type="SAM" id="MobiDB-lite"/>
    </source>
</evidence>
<dbReference type="InterPro" id="IPR012677">
    <property type="entry name" value="Nucleotide-bd_a/b_plait_sf"/>
</dbReference>
<dbReference type="AlphaFoldDB" id="A0A0C3M3B7"/>
<name>A0A0C3M3B7_9AGAM</name>
<sequence>MTEPRTTSKSTIYIGNLPDDVNEQILIDVFSTFGDIMDVQIPTQEVRGFQGQQQNQGGGAPPPPQNAKHRGFAFVTFGTPIDAQDAIDNMDQNELQGKVLKVNLAKPMKGPGVQALGNRAIWENEEWLKMYGTKGAGPGYGPPSKTNASKSTDDGEDGEGSAEDGKGEADEMEE</sequence>
<dbReference type="Proteomes" id="UP000054248">
    <property type="component" value="Unassembled WGS sequence"/>
</dbReference>
<evidence type="ECO:0000256" key="2">
    <source>
        <dbReference type="PROSITE-ProRule" id="PRU00176"/>
    </source>
</evidence>
<dbReference type="OrthoDB" id="407442at2759"/>
<dbReference type="PROSITE" id="PS50102">
    <property type="entry name" value="RRM"/>
    <property type="match status" value="1"/>
</dbReference>
<keyword evidence="1 2" id="KW-0694">RNA-binding</keyword>
<reference evidence="6" key="2">
    <citation type="submission" date="2015-01" db="EMBL/GenBank/DDBJ databases">
        <title>Evolutionary Origins and Diversification of the Mycorrhizal Mutualists.</title>
        <authorList>
            <consortium name="DOE Joint Genome Institute"/>
            <consortium name="Mycorrhizal Genomics Consortium"/>
            <person name="Kohler A."/>
            <person name="Kuo A."/>
            <person name="Nagy L.G."/>
            <person name="Floudas D."/>
            <person name="Copeland A."/>
            <person name="Barry K.W."/>
            <person name="Cichocki N."/>
            <person name="Veneault-Fourrey C."/>
            <person name="LaButti K."/>
            <person name="Lindquist E.A."/>
            <person name="Lipzen A."/>
            <person name="Lundell T."/>
            <person name="Morin E."/>
            <person name="Murat C."/>
            <person name="Riley R."/>
            <person name="Ohm R."/>
            <person name="Sun H."/>
            <person name="Tunlid A."/>
            <person name="Henrissat B."/>
            <person name="Grigoriev I.V."/>
            <person name="Hibbett D.S."/>
            <person name="Martin F."/>
        </authorList>
    </citation>
    <scope>NUCLEOTIDE SEQUENCE [LARGE SCALE GENOMIC DNA]</scope>
    <source>
        <strain evidence="6">MUT 4182</strain>
    </source>
</reference>
<dbReference type="InterPro" id="IPR000504">
    <property type="entry name" value="RRM_dom"/>
</dbReference>
<dbReference type="HOGENOM" id="CLU_012062_27_1_1"/>
<feature type="compositionally biased region" description="Basic and acidic residues" evidence="3">
    <location>
        <begin position="163"/>
        <end position="174"/>
    </location>
</feature>
<evidence type="ECO:0000256" key="1">
    <source>
        <dbReference type="ARBA" id="ARBA00022884"/>
    </source>
</evidence>
<dbReference type="Gene3D" id="3.30.70.330">
    <property type="match status" value="1"/>
</dbReference>
<dbReference type="GO" id="GO:0003723">
    <property type="term" value="F:RNA binding"/>
    <property type="evidence" value="ECO:0007669"/>
    <property type="project" value="UniProtKB-UniRule"/>
</dbReference>
<keyword evidence="6" id="KW-1185">Reference proteome</keyword>
<dbReference type="STRING" id="1051891.A0A0C3M3B7"/>
<accession>A0A0C3M3B7</accession>
<dbReference type="Pfam" id="PF00076">
    <property type="entry name" value="RRM_1"/>
    <property type="match status" value="2"/>
</dbReference>
<dbReference type="InterPro" id="IPR035979">
    <property type="entry name" value="RBD_domain_sf"/>
</dbReference>
<organism evidence="5 6">
    <name type="scientific">Tulasnella calospora MUT 4182</name>
    <dbReference type="NCBI Taxonomy" id="1051891"/>
    <lineage>
        <taxon>Eukaryota</taxon>
        <taxon>Fungi</taxon>
        <taxon>Dikarya</taxon>
        <taxon>Basidiomycota</taxon>
        <taxon>Agaricomycotina</taxon>
        <taxon>Agaricomycetes</taxon>
        <taxon>Cantharellales</taxon>
        <taxon>Tulasnellaceae</taxon>
        <taxon>Tulasnella</taxon>
    </lineage>
</organism>
<dbReference type="PANTHER" id="PTHR48037">
    <property type="entry name" value="ATPASE E1"/>
    <property type="match status" value="1"/>
</dbReference>
<dbReference type="PANTHER" id="PTHR48037:SF1">
    <property type="entry name" value="RRM DOMAIN-CONTAINING PROTEIN"/>
    <property type="match status" value="1"/>
</dbReference>
<feature type="domain" description="RRM" evidence="4">
    <location>
        <begin position="10"/>
        <end position="107"/>
    </location>
</feature>
<feature type="region of interest" description="Disordered" evidence="3">
    <location>
        <begin position="131"/>
        <end position="174"/>
    </location>
</feature>
<evidence type="ECO:0000313" key="6">
    <source>
        <dbReference type="Proteomes" id="UP000054248"/>
    </source>
</evidence>
<protein>
    <recommendedName>
        <fullName evidence="4">RRM domain-containing protein</fullName>
    </recommendedName>
</protein>
<dbReference type="CDD" id="cd12347">
    <property type="entry name" value="RRM_PPIE"/>
    <property type="match status" value="1"/>
</dbReference>
<proteinExistence type="predicted"/>
<dbReference type="SMART" id="SM00360">
    <property type="entry name" value="RRM"/>
    <property type="match status" value="1"/>
</dbReference>
<dbReference type="InterPro" id="IPR034168">
    <property type="entry name" value="PPIE_RRM"/>
</dbReference>
<evidence type="ECO:0000313" key="5">
    <source>
        <dbReference type="EMBL" id="KIO28182.1"/>
    </source>
</evidence>
<feature type="region of interest" description="Disordered" evidence="3">
    <location>
        <begin position="49"/>
        <end position="69"/>
    </location>
</feature>
<dbReference type="EMBL" id="KN822998">
    <property type="protein sequence ID" value="KIO28182.1"/>
    <property type="molecule type" value="Genomic_DNA"/>
</dbReference>